<gene>
    <name evidence="1" type="ORF">IAA86_04575</name>
</gene>
<comment type="caution">
    <text evidence="1">The sequence shown here is derived from an EMBL/GenBank/DDBJ whole genome shotgun (WGS) entry which is preliminary data.</text>
</comment>
<proteinExistence type="predicted"/>
<dbReference type="EMBL" id="DVJQ01000040">
    <property type="protein sequence ID" value="HIS74278.1"/>
    <property type="molecule type" value="Genomic_DNA"/>
</dbReference>
<evidence type="ECO:0000313" key="1">
    <source>
        <dbReference type="EMBL" id="HIS74278.1"/>
    </source>
</evidence>
<dbReference type="AlphaFoldDB" id="A0A9D1FID4"/>
<name>A0A9D1FID4_9BACT</name>
<organism evidence="1 2">
    <name type="scientific">Candidatus Galligastranaerophilus intestinavium</name>
    <dbReference type="NCBI Taxonomy" id="2840836"/>
    <lineage>
        <taxon>Bacteria</taxon>
        <taxon>Candidatus Galligastranaerophilus</taxon>
    </lineage>
</organism>
<dbReference type="Proteomes" id="UP000886865">
    <property type="component" value="Unassembled WGS sequence"/>
</dbReference>
<sequence>MCKTFEGINKLAKHMDSDSIVLWVGLKKISGRLYTCDDGKCIEDIVTLQDAVVEDCNHPDGCQFREYKWLNIPSSKIVGFTLKCCVR</sequence>
<protein>
    <submittedName>
        <fullName evidence="1">Uncharacterized protein</fullName>
    </submittedName>
</protein>
<evidence type="ECO:0000313" key="2">
    <source>
        <dbReference type="Proteomes" id="UP000886865"/>
    </source>
</evidence>
<reference evidence="1" key="2">
    <citation type="journal article" date="2021" name="PeerJ">
        <title>Extensive microbial diversity within the chicken gut microbiome revealed by metagenomics and culture.</title>
        <authorList>
            <person name="Gilroy R."/>
            <person name="Ravi A."/>
            <person name="Getino M."/>
            <person name="Pursley I."/>
            <person name="Horton D.L."/>
            <person name="Alikhan N.F."/>
            <person name="Baker D."/>
            <person name="Gharbi K."/>
            <person name="Hall N."/>
            <person name="Watson M."/>
            <person name="Adriaenssens E.M."/>
            <person name="Foster-Nyarko E."/>
            <person name="Jarju S."/>
            <person name="Secka A."/>
            <person name="Antonio M."/>
            <person name="Oren A."/>
            <person name="Chaudhuri R.R."/>
            <person name="La Ragione R."/>
            <person name="Hildebrand F."/>
            <person name="Pallen M.J."/>
        </authorList>
    </citation>
    <scope>NUCLEOTIDE SEQUENCE</scope>
    <source>
        <strain evidence="1">CHK152-2871</strain>
    </source>
</reference>
<accession>A0A9D1FID4</accession>
<reference evidence="1" key="1">
    <citation type="submission" date="2020-10" db="EMBL/GenBank/DDBJ databases">
        <authorList>
            <person name="Gilroy R."/>
        </authorList>
    </citation>
    <scope>NUCLEOTIDE SEQUENCE</scope>
    <source>
        <strain evidence="1">CHK152-2871</strain>
    </source>
</reference>